<dbReference type="GeneID" id="39984130"/>
<gene>
    <name evidence="4" type="ORF">TM35_000091110</name>
</gene>
<dbReference type="STRING" id="67003.A0A1X0NZN5"/>
<comment type="caution">
    <text evidence="4">The sequence shown here is derived from an EMBL/GenBank/DDBJ whole genome shotgun (WGS) entry which is preliminary data.</text>
</comment>
<accession>A0A1X0NZN5</accession>
<dbReference type="Pfam" id="PF14429">
    <property type="entry name" value="DOCK-C2"/>
    <property type="match status" value="1"/>
</dbReference>
<dbReference type="OrthoDB" id="47328at2759"/>
<sequence>QREAEERAREEALQRQREAEERAREEALQRQRESEGLGVQVAEHGVLGISRSGVMDMECNEAASGLDEVGSSLVHAHASSANPGMDGNSSYPEGVEDSAHVSLLLEKDEVHSSSYSGINNSPRSYGSGEDYETTSDVSLASSIVIGQTQNDNGILGNDLINAVEVYPDEDPEHEMFETHTLAELRRLGLSETDVSSRRIECHEYVTIREPGRCLYPPGEEREGDLSAVSMQLGFFRAKQFIITSFLSRLKRIAERELDEGGVRRRLSTMHCFFESELLNDPSVTFDDDDLPHNAPSECMMPHYELLTETANTTVSKAVNRVSFGDPIQVWERARGHSFDLIKGMKDNAQGKQTYTRGPTASNIWSGDVDTKKPTTSAKVFSGGVPLRVECTKIAGPMINIHGNDVDPLIFALYFCNISSNSSMKVSETFYFGSAVDIFYPHKERRELCRENRVVTFIPQDFLGSLYLVVRVYRPASEDFENYVDLYTRPDRYKSQHVIPMKQETQLLAMSSDALEELGWGAIRCWQERKPTETIELKRLYRKAVDDTQLYQLVNDERSRNALRTVPFELEFSLSDCTTYEVAFPTEFSEPRPEENETVVSLLNSDVPGARAETYRYAPCSIPILNSGFFHAYHNVYYFRINKVKIANTGVLRKVPNTHRTFVMQLCVKDQDVSLSEEGLPLIYGRSLSGKTLETSAWTSTVHNCADFELSDEFKIQLPLYLTDSHHIFITLYASYQKKNPPSAGQQRLYKVGYAAFPICRNGVVQVKQDWSINFVSVDQAVVIAAGGYLTKFPEAPSAALVNNGSPVLRASTQTRTSVHASNNIIAGVLKHIPAALVSVSQNDDVLASSGNIGEVGEINDDSTHLKIVDLMQRLPLAEILAFYPLLSSFNLAIISSPSKRVSLDCRTAALDVFIDIMFKAQQYDLASRAAKRKKEQGSNTYAKTSAAIYLYHYFTNDVLYSGKRYRVYAGVAETWLNLLKKSKENATENPVDAPAGESKGKQTARNIKKQMADLSWFLFDVILRSLYLWALDRPKIHRNQLFHPSFYTILGDLCVTFLSVLHGFAVDGGLVQRVALFVRNLFNYCDRGQVLLIYQRVVEHLAEMGDMDGTCVFLRITLEDPEVVNLMLPSPFYTKPVFLTRILVDVLSSLLVHKDRDTRASAIDVLYSFFCGITNNPHIPAVTLKYVASQFFVLIRSLSSNWKTYLQLYTKLDSAVAVGDKRQLVVTMLWIIYYTPRRLIQHWLVNESESKVLVGFLNIISDAQSLLRYNNGTDKASLHASPSQAIELREWDARMSTFVTAIGSRMCSIILQDIPHSLQSLRKEKANVVVFPFFVMLESLVHMGNSTIALQFGSSAMFEVVCTLFPEIMSRTARMSTGMVLLVFRLMSTCCQYVRYISGQSFFLMCQSYFTWTNSLSRMKSLTANALVSVAESKARNLRLAGRFIEFQFDDLMERARKEEERFVPPTPDYNNRYESDANQVGGNSGEAYKYHIKPAFLSVQRRIPISKYLLEKGKQNNTENWNGSMSTLGVERTEGMGPPRFSQEFAGMSESTLSLFRDVLRLQMDDSMRFKEAKVFAYFEVLRNFLRQNALREVLKWLHRLYETHKNNGNMTEAGMVFFFIGALCFRVTEVFYYVKGKTSNGARMPFALLDYVFWQDYVRVLPEVDVLLPADTVYAIVSELYICPDDPCFTVEGQVKTLKEAAEHLEKEQYYEFAVATMAIVDKYLRAVSDFNRAAVVHLSMAKWCTSIARYEKRENHRYFLLWARMEREERPKTRREMQEGETLLPEQPRGLPGGRAIKRVYKMPFATTQEEFAEYSKAFITSLFEDANLVVATSALADTLPAIPEPTSKKKRVAALHQAPNHCLLTVFEVQPTVEKGEAPPHDGFDKTVHISKFQNVYHNYEKREADENAAMDIMNQRMVINTYELDRAFPSTTSAIDVSKTESMFLDPYDTAKEILSRSIEKIEQAPEDDSLIVELRESLSPMQIKPPGAYMKEVIATMVTNVPVMNTIKRLSSLVRTKLSICEKQDVITKHPEDYALVLKAVTDIECCVIASEDIKTSEA</sequence>
<dbReference type="InterPro" id="IPR035892">
    <property type="entry name" value="C2_domain_sf"/>
</dbReference>
<dbReference type="PROSITE" id="PS51650">
    <property type="entry name" value="C2_DOCK"/>
    <property type="match status" value="1"/>
</dbReference>
<evidence type="ECO:0000259" key="3">
    <source>
        <dbReference type="PROSITE" id="PS51650"/>
    </source>
</evidence>
<dbReference type="InterPro" id="IPR027007">
    <property type="entry name" value="C2_DOCK-type_domain"/>
</dbReference>
<feature type="region of interest" description="Disordered" evidence="2">
    <location>
        <begin position="111"/>
        <end position="132"/>
    </location>
</feature>
<dbReference type="InterPro" id="IPR046769">
    <property type="entry name" value="DOCKER_Lobe_A"/>
</dbReference>
<feature type="domain" description="C2 DOCK-type" evidence="3">
    <location>
        <begin position="633"/>
        <end position="815"/>
    </location>
</feature>
<dbReference type="GO" id="GO:0005085">
    <property type="term" value="F:guanyl-nucleotide exchange factor activity"/>
    <property type="evidence" value="ECO:0007669"/>
    <property type="project" value="InterPro"/>
</dbReference>
<dbReference type="Gene3D" id="1.25.40.410">
    <property type="match status" value="1"/>
</dbReference>
<feature type="non-terminal residue" evidence="4">
    <location>
        <position position="1"/>
    </location>
</feature>
<evidence type="ECO:0000313" key="5">
    <source>
        <dbReference type="Proteomes" id="UP000192257"/>
    </source>
</evidence>
<dbReference type="VEuPathDB" id="TriTrypDB:TM35_000091110"/>
<dbReference type="Gene3D" id="2.60.40.150">
    <property type="entry name" value="C2 domain"/>
    <property type="match status" value="1"/>
</dbReference>
<dbReference type="RefSeq" id="XP_028884127.1">
    <property type="nucleotide sequence ID" value="XM_029024350.1"/>
</dbReference>
<name>A0A1X0NZN5_9TRYP</name>
<proteinExistence type="inferred from homology"/>
<evidence type="ECO:0000256" key="1">
    <source>
        <dbReference type="PROSITE-ProRule" id="PRU00983"/>
    </source>
</evidence>
<keyword evidence="5" id="KW-1185">Reference proteome</keyword>
<feature type="compositionally biased region" description="Basic and acidic residues" evidence="2">
    <location>
        <begin position="1"/>
        <end position="35"/>
    </location>
</feature>
<feature type="compositionally biased region" description="Polar residues" evidence="2">
    <location>
        <begin position="112"/>
        <end position="124"/>
    </location>
</feature>
<dbReference type="InterPro" id="IPR043161">
    <property type="entry name" value="DOCK_C_lobe_A"/>
</dbReference>
<comment type="similarity">
    <text evidence="1">Belongs to the DOCK family.</text>
</comment>
<reference evidence="4 5" key="1">
    <citation type="submission" date="2017-03" db="EMBL/GenBank/DDBJ databases">
        <title>An alternative strategy for trypanosome survival in the mammalian bloodstream revealed through genome and transcriptome analysis of the ubiquitous bovine parasite Trypanosoma (Megatrypanum) theileri.</title>
        <authorList>
            <person name="Kelly S."/>
            <person name="Ivens A."/>
            <person name="Mott A."/>
            <person name="O'Neill E."/>
            <person name="Emms D."/>
            <person name="Macleod O."/>
            <person name="Voorheis P."/>
            <person name="Matthews J."/>
            <person name="Matthews K."/>
            <person name="Carrington M."/>
        </authorList>
    </citation>
    <scope>NUCLEOTIDE SEQUENCE [LARGE SCALE GENOMIC DNA]</scope>
    <source>
        <strain evidence="4">Edinburgh</strain>
    </source>
</reference>
<protein>
    <submittedName>
        <fullName evidence="4">Putative membrane associated protein</fullName>
    </submittedName>
</protein>
<evidence type="ECO:0000256" key="2">
    <source>
        <dbReference type="SAM" id="MobiDB-lite"/>
    </source>
</evidence>
<dbReference type="PANTHER" id="PTHR23317">
    <property type="entry name" value="DEDICATOR OF CYTOKINESIS DOCK"/>
    <property type="match status" value="1"/>
</dbReference>
<dbReference type="Proteomes" id="UP000192257">
    <property type="component" value="Unassembled WGS sequence"/>
</dbReference>
<organism evidence="4 5">
    <name type="scientific">Trypanosoma theileri</name>
    <dbReference type="NCBI Taxonomy" id="67003"/>
    <lineage>
        <taxon>Eukaryota</taxon>
        <taxon>Discoba</taxon>
        <taxon>Euglenozoa</taxon>
        <taxon>Kinetoplastea</taxon>
        <taxon>Metakinetoplastina</taxon>
        <taxon>Trypanosomatida</taxon>
        <taxon>Trypanosomatidae</taxon>
        <taxon>Trypanosoma</taxon>
    </lineage>
</organism>
<evidence type="ECO:0000313" key="4">
    <source>
        <dbReference type="EMBL" id="ORC90061.1"/>
    </source>
</evidence>
<dbReference type="EMBL" id="NBCO01000009">
    <property type="protein sequence ID" value="ORC90061.1"/>
    <property type="molecule type" value="Genomic_DNA"/>
</dbReference>
<dbReference type="InterPro" id="IPR026791">
    <property type="entry name" value="DOCK"/>
</dbReference>
<dbReference type="PANTHER" id="PTHR23317:SF76">
    <property type="entry name" value="LD20667P"/>
    <property type="match status" value="1"/>
</dbReference>
<dbReference type="GO" id="GO:0007264">
    <property type="term" value="P:small GTPase-mediated signal transduction"/>
    <property type="evidence" value="ECO:0007669"/>
    <property type="project" value="InterPro"/>
</dbReference>
<dbReference type="Pfam" id="PF06920">
    <property type="entry name" value="DHR-2_Lobe_A"/>
    <property type="match status" value="1"/>
</dbReference>
<feature type="region of interest" description="Disordered" evidence="2">
    <location>
        <begin position="1"/>
        <end position="36"/>
    </location>
</feature>